<name>A0AAE0ZAR9_9GAST</name>
<dbReference type="Proteomes" id="UP001283361">
    <property type="component" value="Unassembled WGS sequence"/>
</dbReference>
<dbReference type="AlphaFoldDB" id="A0AAE0ZAR9"/>
<gene>
    <name evidence="1" type="ORF">RRG08_002195</name>
</gene>
<sequence>MKKPKGKPVLINPRGNPVRMPCLQGNENILSKRTDLLASTLFYIIFGFSRIKLSSTSITGPPTAKHVHARDPDGQRPPARAICHTLDPGNTRGLGLDHWTTELDIRTQSLQAITDSARLATSEVRSQRLCLCPGESVLIAPDEPETGLG</sequence>
<evidence type="ECO:0000313" key="2">
    <source>
        <dbReference type="Proteomes" id="UP001283361"/>
    </source>
</evidence>
<evidence type="ECO:0000313" key="1">
    <source>
        <dbReference type="EMBL" id="KAK3765952.1"/>
    </source>
</evidence>
<dbReference type="EMBL" id="JAWDGP010004263">
    <property type="protein sequence ID" value="KAK3765952.1"/>
    <property type="molecule type" value="Genomic_DNA"/>
</dbReference>
<keyword evidence="2" id="KW-1185">Reference proteome</keyword>
<organism evidence="1 2">
    <name type="scientific">Elysia crispata</name>
    <name type="common">lettuce slug</name>
    <dbReference type="NCBI Taxonomy" id="231223"/>
    <lineage>
        <taxon>Eukaryota</taxon>
        <taxon>Metazoa</taxon>
        <taxon>Spiralia</taxon>
        <taxon>Lophotrochozoa</taxon>
        <taxon>Mollusca</taxon>
        <taxon>Gastropoda</taxon>
        <taxon>Heterobranchia</taxon>
        <taxon>Euthyneura</taxon>
        <taxon>Panpulmonata</taxon>
        <taxon>Sacoglossa</taxon>
        <taxon>Placobranchoidea</taxon>
        <taxon>Plakobranchidae</taxon>
        <taxon>Elysia</taxon>
    </lineage>
</organism>
<accession>A0AAE0ZAR9</accession>
<reference evidence="1" key="1">
    <citation type="journal article" date="2023" name="G3 (Bethesda)">
        <title>A reference genome for the long-term kleptoplast-retaining sea slug Elysia crispata morphotype clarki.</title>
        <authorList>
            <person name="Eastman K.E."/>
            <person name="Pendleton A.L."/>
            <person name="Shaikh M.A."/>
            <person name="Suttiyut T."/>
            <person name="Ogas R."/>
            <person name="Tomko P."/>
            <person name="Gavelis G."/>
            <person name="Widhalm J.R."/>
            <person name="Wisecaver J.H."/>
        </authorList>
    </citation>
    <scope>NUCLEOTIDE SEQUENCE</scope>
    <source>
        <strain evidence="1">ECLA1</strain>
    </source>
</reference>
<comment type="caution">
    <text evidence="1">The sequence shown here is derived from an EMBL/GenBank/DDBJ whole genome shotgun (WGS) entry which is preliminary data.</text>
</comment>
<protein>
    <submittedName>
        <fullName evidence="1">Uncharacterized protein</fullName>
    </submittedName>
</protein>
<proteinExistence type="predicted"/>